<dbReference type="InterPro" id="IPR018274">
    <property type="entry name" value="PEP_util_AS"/>
</dbReference>
<dbReference type="AlphaFoldDB" id="A0A1F6MQW4"/>
<gene>
    <name evidence="5" type="ORF">A3G00_01320</name>
</gene>
<evidence type="ECO:0000256" key="3">
    <source>
        <dbReference type="ARBA" id="ARBA00022840"/>
    </source>
</evidence>
<dbReference type="GO" id="GO:0005524">
    <property type="term" value="F:ATP binding"/>
    <property type="evidence" value="ECO:0007669"/>
    <property type="project" value="UniProtKB-KW"/>
</dbReference>
<proteinExistence type="inferred from homology"/>
<evidence type="ECO:0000259" key="4">
    <source>
        <dbReference type="Pfam" id="PF00391"/>
    </source>
</evidence>
<dbReference type="Proteomes" id="UP000178347">
    <property type="component" value="Unassembled WGS sequence"/>
</dbReference>
<keyword evidence="3" id="KW-0067">ATP-binding</keyword>
<dbReference type="GO" id="GO:0008986">
    <property type="term" value="F:pyruvate, water dikinase activity"/>
    <property type="evidence" value="ECO:0007669"/>
    <property type="project" value="InterPro"/>
</dbReference>
<comment type="caution">
    <text evidence="5">The sequence shown here is derived from an EMBL/GenBank/DDBJ whole genome shotgun (WGS) entry which is preliminary data.</text>
</comment>
<dbReference type="Gene3D" id="3.50.30.10">
    <property type="entry name" value="Phosphohistidine domain"/>
    <property type="match status" value="1"/>
</dbReference>
<dbReference type="InterPro" id="IPR008279">
    <property type="entry name" value="PEP-util_enz_mobile_dom"/>
</dbReference>
<evidence type="ECO:0000313" key="6">
    <source>
        <dbReference type="Proteomes" id="UP000178347"/>
    </source>
</evidence>
<dbReference type="InterPro" id="IPR036637">
    <property type="entry name" value="Phosphohistidine_dom_sf"/>
</dbReference>
<dbReference type="STRING" id="1798692.A3G00_01320"/>
<comment type="similarity">
    <text evidence="1">Belongs to the PEP-utilizing enzyme family.</text>
</comment>
<dbReference type="PANTHER" id="PTHR43030">
    <property type="entry name" value="PHOSPHOENOLPYRUVATE SYNTHASE"/>
    <property type="match status" value="1"/>
</dbReference>
<feature type="domain" description="PEP-utilising enzyme mobile" evidence="4">
    <location>
        <begin position="430"/>
        <end position="500"/>
    </location>
</feature>
<dbReference type="Pfam" id="PF00391">
    <property type="entry name" value="PEP-utilizers"/>
    <property type="match status" value="1"/>
</dbReference>
<reference evidence="5 6" key="1">
    <citation type="journal article" date="2016" name="Nat. Commun.">
        <title>Thousands of microbial genomes shed light on interconnected biogeochemical processes in an aquifer system.</title>
        <authorList>
            <person name="Anantharaman K."/>
            <person name="Brown C.T."/>
            <person name="Hug L.A."/>
            <person name="Sharon I."/>
            <person name="Castelle C.J."/>
            <person name="Probst A.J."/>
            <person name="Thomas B.C."/>
            <person name="Singh A."/>
            <person name="Wilkins M.J."/>
            <person name="Karaoz U."/>
            <person name="Brodie E.L."/>
            <person name="Williams K.H."/>
            <person name="Hubbard S.S."/>
            <person name="Banfield J.F."/>
        </authorList>
    </citation>
    <scope>NUCLEOTIDE SEQUENCE [LARGE SCALE GENOMIC DNA]</scope>
</reference>
<keyword evidence="2" id="KW-0547">Nucleotide-binding</keyword>
<dbReference type="PANTHER" id="PTHR43030:SF1">
    <property type="entry name" value="PHOSPHOENOLPYRUVATE SYNTHASE"/>
    <property type="match status" value="1"/>
</dbReference>
<protein>
    <recommendedName>
        <fullName evidence="4">PEP-utilising enzyme mobile domain-containing protein</fullName>
    </recommendedName>
</protein>
<organism evidence="5 6">
    <name type="scientific">Candidatus Magasanikbacteria bacterium RIFCSPLOWO2_12_FULL_43_12</name>
    <dbReference type="NCBI Taxonomy" id="1798692"/>
    <lineage>
        <taxon>Bacteria</taxon>
        <taxon>Candidatus Magasanikiibacteriota</taxon>
    </lineage>
</organism>
<dbReference type="EMBL" id="MFQN01000030">
    <property type="protein sequence ID" value="OGH74046.1"/>
    <property type="molecule type" value="Genomic_DNA"/>
</dbReference>
<accession>A0A1F6MQW4</accession>
<dbReference type="SUPFAM" id="SSF52009">
    <property type="entry name" value="Phosphohistidine domain"/>
    <property type="match status" value="1"/>
</dbReference>
<sequence length="505" mass="57880">MKLKYLHDKDSWLLGENIPDCDIFFFQLAASTFVDDRSYAFIRKYKKFLGVYKKFNLKFYVGEKDSFDIAEDVVKALVEKEWFGKDLDNNIITWSQKLIDFSASVDSMPLEKYSNNKLWQLYKNHDDIHTKLYTYGWLPVAVDLYHSNFTNRLKAYLKTVCSNAEEVEEAFVIFTSPTKKTIISQEREDFLKVYLQHTKELKQYKKVPRVNALSTALHSSLDDHAKKWGHLGYIYAGNHGVFGASYYLKEMVDLRRSNINAKKILQDDAKYITKTRQKKQALCKKLGINKTYKRLFDNAADFAISKLFRRHAQLFMLHRLHRSLLAEIARRLTLTRYEVQFMLKDEVKEALLAGRVNKRAIRERRKRCVYYAEAGKEVIFIGAQAKKIAKQAVISVADDISEIKGQTAQPGRAIGIVKRIFRAKDVKKMNQGDILVSIATDPDVVPAMKKAAAIVTDQGGITAHAAIVSRELGIPCVIGTKIATRVLKDGDRVEVDATRGIIKKL</sequence>
<evidence type="ECO:0000256" key="1">
    <source>
        <dbReference type="ARBA" id="ARBA00007837"/>
    </source>
</evidence>
<name>A0A1F6MQW4_9BACT</name>
<dbReference type="InterPro" id="IPR006319">
    <property type="entry name" value="PEP_synth"/>
</dbReference>
<evidence type="ECO:0000256" key="2">
    <source>
        <dbReference type="ARBA" id="ARBA00022741"/>
    </source>
</evidence>
<dbReference type="PROSITE" id="PS00370">
    <property type="entry name" value="PEP_ENZYMES_PHOS_SITE"/>
    <property type="match status" value="1"/>
</dbReference>
<evidence type="ECO:0000313" key="5">
    <source>
        <dbReference type="EMBL" id="OGH74046.1"/>
    </source>
</evidence>